<accession>A0A7E4V5Q4</accession>
<proteinExistence type="predicted"/>
<dbReference type="WBParaSite" id="Pan_g16976.t1">
    <property type="protein sequence ID" value="Pan_g16976.t1"/>
    <property type="gene ID" value="Pan_g16976"/>
</dbReference>
<dbReference type="Proteomes" id="UP000492821">
    <property type="component" value="Unassembled WGS sequence"/>
</dbReference>
<protein>
    <submittedName>
        <fullName evidence="2">Uncharacterized protein</fullName>
    </submittedName>
</protein>
<sequence length="80" mass="9126">MPSLVAWSDRPLPRIITDSIHVGPYKHMQFYLNRGGPKLMSFGIRLMIPLNRDDSFLEVRFTVLFQVILLLSKQTVGPVG</sequence>
<evidence type="ECO:0000313" key="2">
    <source>
        <dbReference type="WBParaSite" id="Pan_g16976.t1"/>
    </source>
</evidence>
<evidence type="ECO:0000313" key="1">
    <source>
        <dbReference type="Proteomes" id="UP000492821"/>
    </source>
</evidence>
<reference evidence="1" key="1">
    <citation type="journal article" date="2013" name="Genetics">
        <title>The draft genome and transcriptome of Panagrellus redivivus are shaped by the harsh demands of a free-living lifestyle.</title>
        <authorList>
            <person name="Srinivasan J."/>
            <person name="Dillman A.R."/>
            <person name="Macchietto M.G."/>
            <person name="Heikkinen L."/>
            <person name="Lakso M."/>
            <person name="Fracchia K.M."/>
            <person name="Antoshechkin I."/>
            <person name="Mortazavi A."/>
            <person name="Wong G."/>
            <person name="Sternberg P.W."/>
        </authorList>
    </citation>
    <scope>NUCLEOTIDE SEQUENCE [LARGE SCALE GENOMIC DNA]</scope>
    <source>
        <strain evidence="1">MT8872</strain>
    </source>
</reference>
<reference evidence="2" key="2">
    <citation type="submission" date="2020-10" db="UniProtKB">
        <authorList>
            <consortium name="WormBaseParasite"/>
        </authorList>
    </citation>
    <scope>IDENTIFICATION</scope>
</reference>
<name>A0A7E4V5Q4_PANRE</name>
<dbReference type="AlphaFoldDB" id="A0A7E4V5Q4"/>
<organism evidence="1 2">
    <name type="scientific">Panagrellus redivivus</name>
    <name type="common">Microworm</name>
    <dbReference type="NCBI Taxonomy" id="6233"/>
    <lineage>
        <taxon>Eukaryota</taxon>
        <taxon>Metazoa</taxon>
        <taxon>Ecdysozoa</taxon>
        <taxon>Nematoda</taxon>
        <taxon>Chromadorea</taxon>
        <taxon>Rhabditida</taxon>
        <taxon>Tylenchina</taxon>
        <taxon>Panagrolaimomorpha</taxon>
        <taxon>Panagrolaimoidea</taxon>
        <taxon>Panagrolaimidae</taxon>
        <taxon>Panagrellus</taxon>
    </lineage>
</organism>
<keyword evidence="1" id="KW-1185">Reference proteome</keyword>